<dbReference type="SUPFAM" id="SSF53649">
    <property type="entry name" value="Alkaline phosphatase-like"/>
    <property type="match status" value="1"/>
</dbReference>
<feature type="transmembrane region" description="Helical" evidence="12">
    <location>
        <begin position="720"/>
        <end position="742"/>
    </location>
</feature>
<keyword evidence="10 12" id="KW-0472">Membrane</keyword>
<dbReference type="InterPro" id="IPR037671">
    <property type="entry name" value="PIGN_N"/>
</dbReference>
<evidence type="ECO:0000256" key="4">
    <source>
        <dbReference type="ARBA" id="ARBA00020831"/>
    </source>
</evidence>
<comment type="subcellular location">
    <subcellularLocation>
        <location evidence="1 12">Endoplasmic reticulum membrane</location>
        <topology evidence="1 12">Multi-pass membrane protein</topology>
    </subcellularLocation>
</comment>
<dbReference type="GO" id="GO:0006506">
    <property type="term" value="P:GPI anchor biosynthetic process"/>
    <property type="evidence" value="ECO:0007669"/>
    <property type="project" value="UniProtKB-UniPathway"/>
</dbReference>
<feature type="transmembrane region" description="Helical" evidence="12">
    <location>
        <begin position="754"/>
        <end position="775"/>
    </location>
</feature>
<dbReference type="EC" id="2.-.-.-" evidence="12"/>
<comment type="caution">
    <text evidence="14">The sequence shown here is derived from an EMBL/GenBank/DDBJ whole genome shotgun (WGS) entry which is preliminary data.</text>
</comment>
<keyword evidence="5 12" id="KW-0337">GPI-anchor biosynthesis</keyword>
<feature type="transmembrane region" description="Helical" evidence="12">
    <location>
        <begin position="510"/>
        <end position="528"/>
    </location>
</feature>
<keyword evidence="6 12" id="KW-0808">Transferase</keyword>
<evidence type="ECO:0000256" key="8">
    <source>
        <dbReference type="ARBA" id="ARBA00022824"/>
    </source>
</evidence>
<dbReference type="PANTHER" id="PTHR12250:SF0">
    <property type="entry name" value="GPI ETHANOLAMINE PHOSPHATE TRANSFERASE 1"/>
    <property type="match status" value="1"/>
</dbReference>
<reference evidence="14 15" key="1">
    <citation type="submission" date="2019-02" db="EMBL/GenBank/DDBJ databases">
        <title>Genome sequencing of the rare red list fungi Phellinidium pouzarii.</title>
        <authorList>
            <person name="Buettner E."/>
            <person name="Kellner H."/>
        </authorList>
    </citation>
    <scope>NUCLEOTIDE SEQUENCE [LARGE SCALE GENOMIC DNA]</scope>
    <source>
        <strain evidence="14 15">DSM 108285</strain>
    </source>
</reference>
<evidence type="ECO:0000256" key="1">
    <source>
        <dbReference type="ARBA" id="ARBA00004477"/>
    </source>
</evidence>
<evidence type="ECO:0000256" key="2">
    <source>
        <dbReference type="ARBA" id="ARBA00004687"/>
    </source>
</evidence>
<dbReference type="PANTHER" id="PTHR12250">
    <property type="entry name" value="PHOSPHATIDYLINOSITOL GLYCAN, CLASS N"/>
    <property type="match status" value="1"/>
</dbReference>
<name>A0A4V3XCV9_9AGAM</name>
<keyword evidence="15" id="KW-1185">Reference proteome</keyword>
<dbReference type="Pfam" id="PF04987">
    <property type="entry name" value="PigN"/>
    <property type="match status" value="2"/>
</dbReference>
<dbReference type="InterPro" id="IPR017852">
    <property type="entry name" value="GPI_EtnP_transferase_1_C"/>
</dbReference>
<dbReference type="Proteomes" id="UP000308199">
    <property type="component" value="Unassembled WGS sequence"/>
</dbReference>
<evidence type="ECO:0000256" key="7">
    <source>
        <dbReference type="ARBA" id="ARBA00022692"/>
    </source>
</evidence>
<gene>
    <name evidence="14" type="ORF">EW145_g3421</name>
</gene>
<dbReference type="OrthoDB" id="2748310at2759"/>
<keyword evidence="11" id="KW-0325">Glycoprotein</keyword>
<evidence type="ECO:0000256" key="6">
    <source>
        <dbReference type="ARBA" id="ARBA00022679"/>
    </source>
</evidence>
<keyword evidence="8 12" id="KW-0256">Endoplasmic reticulum</keyword>
<feature type="transmembrane region" description="Helical" evidence="12">
    <location>
        <begin position="370"/>
        <end position="387"/>
    </location>
</feature>
<comment type="function">
    <text evidence="12">Ethanolamine phosphate transferase involved in glycosylphosphatidylinositol-anchor biosynthesis. Transfers ethanolamine phosphate to the first alpha-1,4-linked mannose of the glycosylphosphatidylinositol precursor of GPI-anchor.</text>
</comment>
<feature type="transmembrane region" description="Helical" evidence="12">
    <location>
        <begin position="787"/>
        <end position="807"/>
    </location>
</feature>
<sequence>MRHFSAGNAEAKRLVLIIADGLRTDLLYNLNPFPAVRDSPKIVAPYLRDIVQTRGAFGISHTRVPTESRPGHVAIIGGMYEDVSAVTKGWKTNPVNFDSVFNQSRYTFSFGSPDILPMFARGATPGTVKTWMYDEEDEDFTRETLFANFFQDNKTSFLFTADHGMSNIGNHGDGNPDSTRTPLIAWGAGIRGPLPDSTPSSHDAYSAPWGLSHLLRRDVEQADLAPLMSSILGINFPVNSVGVLPDVDVSRAGYLAMSDGDVGRTRAAVGNAKSVLEHYRVKHGLKSAHKIAFAPFPGLSTQDASDLPGSNHLLKIEHLVNSEKWEDARIEAANLIQLCLDGLRYLETYTILFFFLYDRVMLRTIVTTGYLGWSAFSAMALFFKPAISLQKFHLSWKNVAVNASALTILLAFYTLFAVQREPWTYYLYVAFPCYFWWSVTLRYLQLDHTDGSRNETSVWRKLRMPFARGRTGRSLEGTFDLAYSKPVRMMGTAFVSLQAMVLAYRLRFIWSMGISGGLAMIFAGWYAMGNIRQQISRRENIAQLSLTGLSVLLTSDSVRRLVAKEGLPFLNQAFGWLILVLSALLPILFPFRALPRSSKQLTLFLAFAPCFVILAICAEGLFYLAYCATLIVWVEVEATVRRVSVDKFEDGSPLAERERSVEEVTETDIDAVKQEQEYSPRLDDVRIALFFLFFVQVAFFGTGKSFYLEPVYRLVPVFSPFIMATLLIFKIIAPYVMLSAAFATLSVELRMPHFSLFLIALSLTDGMTITFFALVTDTGSWLEIGQSISFFVITSLLLVWSAGICALGEWLMRTPHANVHGAKIDAILENGYVDSDGRDSWKIKKE</sequence>
<dbReference type="InterPro" id="IPR017850">
    <property type="entry name" value="Alkaline_phosphatase_core_sf"/>
</dbReference>
<evidence type="ECO:0000256" key="5">
    <source>
        <dbReference type="ARBA" id="ARBA00022502"/>
    </source>
</evidence>
<feature type="domain" description="GPI ethanolamine phosphate transferase 1 C-terminal" evidence="13">
    <location>
        <begin position="353"/>
        <end position="513"/>
    </location>
</feature>
<dbReference type="InterPro" id="IPR007070">
    <property type="entry name" value="GPI_EtnP_transferase_1"/>
</dbReference>
<feature type="transmembrane region" description="Helical" evidence="12">
    <location>
        <begin position="601"/>
        <end position="634"/>
    </location>
</feature>
<dbReference type="EMBL" id="SGPK01000146">
    <property type="protein sequence ID" value="THH07373.1"/>
    <property type="molecule type" value="Genomic_DNA"/>
</dbReference>
<organism evidence="14 15">
    <name type="scientific">Phellinidium pouzarii</name>
    <dbReference type="NCBI Taxonomy" id="167371"/>
    <lineage>
        <taxon>Eukaryota</taxon>
        <taxon>Fungi</taxon>
        <taxon>Dikarya</taxon>
        <taxon>Basidiomycota</taxon>
        <taxon>Agaricomycotina</taxon>
        <taxon>Agaricomycetes</taxon>
        <taxon>Hymenochaetales</taxon>
        <taxon>Hymenochaetaceae</taxon>
        <taxon>Phellinidium</taxon>
    </lineage>
</organism>
<evidence type="ECO:0000259" key="13">
    <source>
        <dbReference type="Pfam" id="PF04987"/>
    </source>
</evidence>
<evidence type="ECO:0000256" key="12">
    <source>
        <dbReference type="RuleBase" id="RU367138"/>
    </source>
</evidence>
<feature type="transmembrane region" description="Helical" evidence="12">
    <location>
        <begin position="399"/>
        <end position="419"/>
    </location>
</feature>
<keyword evidence="7 12" id="KW-0812">Transmembrane</keyword>
<comment type="similarity">
    <text evidence="3 12">Belongs to the PIGG/PIGN/PIGO family. PIGN subfamily.</text>
</comment>
<evidence type="ECO:0000256" key="9">
    <source>
        <dbReference type="ARBA" id="ARBA00022989"/>
    </source>
</evidence>
<dbReference type="GO" id="GO:0051377">
    <property type="term" value="F:mannose-ethanolamine phosphotransferase activity"/>
    <property type="evidence" value="ECO:0007669"/>
    <property type="project" value="UniProtKB-UniRule"/>
</dbReference>
<dbReference type="Gene3D" id="3.40.720.10">
    <property type="entry name" value="Alkaline Phosphatase, subunit A"/>
    <property type="match status" value="2"/>
</dbReference>
<comment type="pathway">
    <text evidence="2 12">Glycolipid biosynthesis; glycosylphosphatidylinositol-anchor biosynthesis.</text>
</comment>
<accession>A0A4V3XCV9</accession>
<feature type="transmembrane region" description="Helical" evidence="12">
    <location>
        <begin position="425"/>
        <end position="444"/>
    </location>
</feature>
<feature type="transmembrane region" description="Helical" evidence="12">
    <location>
        <begin position="687"/>
        <end position="708"/>
    </location>
</feature>
<evidence type="ECO:0000313" key="15">
    <source>
        <dbReference type="Proteomes" id="UP000308199"/>
    </source>
</evidence>
<dbReference type="UniPathway" id="UPA00196"/>
<evidence type="ECO:0000256" key="10">
    <source>
        <dbReference type="ARBA" id="ARBA00023136"/>
    </source>
</evidence>
<proteinExistence type="inferred from homology"/>
<evidence type="ECO:0000313" key="14">
    <source>
        <dbReference type="EMBL" id="THH07373.1"/>
    </source>
</evidence>
<dbReference type="GO" id="GO:0005789">
    <property type="term" value="C:endoplasmic reticulum membrane"/>
    <property type="evidence" value="ECO:0007669"/>
    <property type="project" value="UniProtKB-SubCell"/>
</dbReference>
<evidence type="ECO:0000256" key="3">
    <source>
        <dbReference type="ARBA" id="ARBA00008400"/>
    </source>
</evidence>
<protein>
    <recommendedName>
        <fullName evidence="4 12">GPI ethanolamine phosphate transferase 1</fullName>
        <ecNumber evidence="12">2.-.-.-</ecNumber>
    </recommendedName>
</protein>
<keyword evidence="9 12" id="KW-1133">Transmembrane helix</keyword>
<feature type="domain" description="GPI ethanolamine phosphate transferase 1 C-terminal" evidence="13">
    <location>
        <begin position="515"/>
        <end position="780"/>
    </location>
</feature>
<dbReference type="AlphaFoldDB" id="A0A4V3XCV9"/>
<feature type="transmembrane region" description="Helical" evidence="12">
    <location>
        <begin position="569"/>
        <end position="589"/>
    </location>
</feature>
<dbReference type="CDD" id="cd16020">
    <property type="entry name" value="GPI_EPT_1"/>
    <property type="match status" value="1"/>
</dbReference>
<comment type="caution">
    <text evidence="12">Lacks conserved residue(s) required for the propagation of feature annotation.</text>
</comment>
<evidence type="ECO:0000256" key="11">
    <source>
        <dbReference type="ARBA" id="ARBA00023180"/>
    </source>
</evidence>